<proteinExistence type="predicted"/>
<dbReference type="Pfam" id="PF25298">
    <property type="entry name" value="Baculo_FP_2nd"/>
    <property type="match status" value="1"/>
</dbReference>
<keyword evidence="3" id="KW-1185">Reference proteome</keyword>
<gene>
    <name evidence="2" type="ORF">PEVE_00044427</name>
</gene>
<evidence type="ECO:0000313" key="2">
    <source>
        <dbReference type="EMBL" id="CAH3018715.1"/>
    </source>
</evidence>
<evidence type="ECO:0000313" key="3">
    <source>
        <dbReference type="Proteomes" id="UP001159427"/>
    </source>
</evidence>
<feature type="domain" description="FP protein C-terminal" evidence="1">
    <location>
        <begin position="106"/>
        <end position="170"/>
    </location>
</feature>
<evidence type="ECO:0000259" key="1">
    <source>
        <dbReference type="Pfam" id="PF25298"/>
    </source>
</evidence>
<dbReference type="InterPro" id="IPR057251">
    <property type="entry name" value="FP_C"/>
</dbReference>
<dbReference type="Proteomes" id="UP001159427">
    <property type="component" value="Unassembled WGS sequence"/>
</dbReference>
<reference evidence="2 3" key="1">
    <citation type="submission" date="2022-05" db="EMBL/GenBank/DDBJ databases">
        <authorList>
            <consortium name="Genoscope - CEA"/>
            <person name="William W."/>
        </authorList>
    </citation>
    <scope>NUCLEOTIDE SEQUENCE [LARGE SCALE GENOMIC DNA]</scope>
</reference>
<organism evidence="2 3">
    <name type="scientific">Porites evermanni</name>
    <dbReference type="NCBI Taxonomy" id="104178"/>
    <lineage>
        <taxon>Eukaryota</taxon>
        <taxon>Metazoa</taxon>
        <taxon>Cnidaria</taxon>
        <taxon>Anthozoa</taxon>
        <taxon>Hexacorallia</taxon>
        <taxon>Scleractinia</taxon>
        <taxon>Fungiina</taxon>
        <taxon>Poritidae</taxon>
        <taxon>Porites</taxon>
    </lineage>
</organism>
<comment type="caution">
    <text evidence="2">The sequence shown here is derived from an EMBL/GenBank/DDBJ whole genome shotgun (WGS) entry which is preliminary data.</text>
</comment>
<dbReference type="EMBL" id="CALNXI010000094">
    <property type="protein sequence ID" value="CAH3018715.1"/>
    <property type="molecule type" value="Genomic_DNA"/>
</dbReference>
<sequence length="181" mass="20726">MRTRSLKDELLDTTNQLKALKESFNEFEQYSRQDCLEIRGIAKISGDTREDTNEIVVELGRKIRVDLKKEDINNEPSSSEKVLNDITSQDLGFSEENRIFINESLTHSNKELFKQARNQGGCTGCDFLKVKKDKGFKFLWTNGGKIFKRKDKHEGSKVIQVTNAKALRKMGEEMSYAQGLV</sequence>
<name>A0ABN8LND3_9CNID</name>
<protein>
    <recommendedName>
        <fullName evidence="1">FP protein C-terminal domain-containing protein</fullName>
    </recommendedName>
</protein>
<accession>A0ABN8LND3</accession>